<dbReference type="PRINTS" id="PR00033">
    <property type="entry name" value="HTHASNC"/>
</dbReference>
<dbReference type="EMBL" id="DTAK01000037">
    <property type="protein sequence ID" value="HGU59489.1"/>
    <property type="molecule type" value="Genomic_DNA"/>
</dbReference>
<dbReference type="GO" id="GO:0005829">
    <property type="term" value="C:cytosol"/>
    <property type="evidence" value="ECO:0007669"/>
    <property type="project" value="TreeGrafter"/>
</dbReference>
<protein>
    <submittedName>
        <fullName evidence="5">Lrp/AsnC family transcriptional regulator</fullName>
    </submittedName>
</protein>
<dbReference type="InterPro" id="IPR036388">
    <property type="entry name" value="WH-like_DNA-bd_sf"/>
</dbReference>
<dbReference type="InterPro" id="IPR000485">
    <property type="entry name" value="AsnC-type_HTH_dom"/>
</dbReference>
<sequence length="155" mass="17643">MEKIDKIDLKILSELQEDARKSLREIAEKLGVTEATVYNRINKMKKMGLIEKFIPVINYSKLGFDLIAVIGITAEGGKIVEVENMLAKLPNVTAVYDVTGEFDVITIAKFKDRESLNKFVKEIGKLEHVVKTYTMLVLNVVKETHMLEIKKIFDI</sequence>
<dbReference type="Pfam" id="PF01037">
    <property type="entry name" value="AsnC_trans_reg"/>
    <property type="match status" value="1"/>
</dbReference>
<dbReference type="PROSITE" id="PS50956">
    <property type="entry name" value="HTH_ASNC_2"/>
    <property type="match status" value="1"/>
</dbReference>
<accession>A0A7C3YG83</accession>
<keyword evidence="1" id="KW-0805">Transcription regulation</keyword>
<dbReference type="InterPro" id="IPR011991">
    <property type="entry name" value="ArsR-like_HTH"/>
</dbReference>
<evidence type="ECO:0000256" key="2">
    <source>
        <dbReference type="ARBA" id="ARBA00023125"/>
    </source>
</evidence>
<dbReference type="PANTHER" id="PTHR30154:SF34">
    <property type="entry name" value="TRANSCRIPTIONAL REGULATOR AZLB"/>
    <property type="match status" value="1"/>
</dbReference>
<dbReference type="PANTHER" id="PTHR30154">
    <property type="entry name" value="LEUCINE-RESPONSIVE REGULATORY PROTEIN"/>
    <property type="match status" value="1"/>
</dbReference>
<dbReference type="Pfam" id="PF13412">
    <property type="entry name" value="HTH_24"/>
    <property type="match status" value="1"/>
</dbReference>
<dbReference type="SMART" id="SM00344">
    <property type="entry name" value="HTH_ASNC"/>
    <property type="match status" value="1"/>
</dbReference>
<reference evidence="5" key="1">
    <citation type="journal article" date="2020" name="mSystems">
        <title>Genome- and Community-Level Interaction Insights into Carbon Utilization and Element Cycling Functions of Hydrothermarchaeota in Hydrothermal Sediment.</title>
        <authorList>
            <person name="Zhou Z."/>
            <person name="Liu Y."/>
            <person name="Xu W."/>
            <person name="Pan J."/>
            <person name="Luo Z.H."/>
            <person name="Li M."/>
        </authorList>
    </citation>
    <scope>NUCLEOTIDE SEQUENCE [LARGE SCALE GENOMIC DNA]</scope>
    <source>
        <strain evidence="7">SpSt-10</strain>
        <strain evidence="6">SpSt-62</strain>
        <strain evidence="5">SpSt-97</strain>
    </source>
</reference>
<keyword evidence="3" id="KW-0804">Transcription</keyword>
<proteinExistence type="predicted"/>
<feature type="domain" description="HTH asnC-type" evidence="4">
    <location>
        <begin position="4"/>
        <end position="65"/>
    </location>
</feature>
<dbReference type="InterPro" id="IPR019887">
    <property type="entry name" value="Tscrpt_reg_AsnC/Lrp_C"/>
</dbReference>
<dbReference type="GO" id="GO:0043200">
    <property type="term" value="P:response to amino acid"/>
    <property type="evidence" value="ECO:0007669"/>
    <property type="project" value="TreeGrafter"/>
</dbReference>
<comment type="caution">
    <text evidence="5">The sequence shown here is derived from an EMBL/GenBank/DDBJ whole genome shotgun (WGS) entry which is preliminary data.</text>
</comment>
<evidence type="ECO:0000259" key="4">
    <source>
        <dbReference type="PROSITE" id="PS50956"/>
    </source>
</evidence>
<gene>
    <name evidence="7" type="ORF">ENL48_02840</name>
    <name evidence="6" type="ORF">ENT89_04855</name>
    <name evidence="5" type="ORF">ENX77_07095</name>
</gene>
<dbReference type="GO" id="GO:0043565">
    <property type="term" value="F:sequence-specific DNA binding"/>
    <property type="evidence" value="ECO:0007669"/>
    <property type="project" value="InterPro"/>
</dbReference>
<dbReference type="CDD" id="cd00090">
    <property type="entry name" value="HTH_ARSR"/>
    <property type="match status" value="1"/>
</dbReference>
<dbReference type="Gene3D" id="1.10.10.10">
    <property type="entry name" value="Winged helix-like DNA-binding domain superfamily/Winged helix DNA-binding domain"/>
    <property type="match status" value="1"/>
</dbReference>
<dbReference type="EMBL" id="DRUC01000045">
    <property type="protein sequence ID" value="HHF48143.1"/>
    <property type="molecule type" value="Genomic_DNA"/>
</dbReference>
<dbReference type="InterPro" id="IPR036390">
    <property type="entry name" value="WH_DNA-bd_sf"/>
</dbReference>
<name>A0A7C3YG83_9EURY</name>
<dbReference type="Gene3D" id="3.30.70.920">
    <property type="match status" value="1"/>
</dbReference>
<evidence type="ECO:0000313" key="7">
    <source>
        <dbReference type="EMBL" id="HHF48143.1"/>
    </source>
</evidence>
<dbReference type="InterPro" id="IPR019885">
    <property type="entry name" value="Tscrpt_reg_HTH_AsnC-type_CS"/>
</dbReference>
<dbReference type="EMBL" id="DTPI01000033">
    <property type="protein sequence ID" value="HGE66860.1"/>
    <property type="molecule type" value="Genomic_DNA"/>
</dbReference>
<dbReference type="AlphaFoldDB" id="A0A7C3YG83"/>
<evidence type="ECO:0000313" key="6">
    <source>
        <dbReference type="EMBL" id="HGU59489.1"/>
    </source>
</evidence>
<dbReference type="InterPro" id="IPR011008">
    <property type="entry name" value="Dimeric_a/b-barrel"/>
</dbReference>
<dbReference type="InterPro" id="IPR019888">
    <property type="entry name" value="Tscrpt_reg_AsnC-like"/>
</dbReference>
<evidence type="ECO:0000256" key="1">
    <source>
        <dbReference type="ARBA" id="ARBA00023015"/>
    </source>
</evidence>
<evidence type="ECO:0000313" key="5">
    <source>
        <dbReference type="EMBL" id="HGE66860.1"/>
    </source>
</evidence>
<dbReference type="SUPFAM" id="SSF46785">
    <property type="entry name" value="Winged helix' DNA-binding domain"/>
    <property type="match status" value="1"/>
</dbReference>
<evidence type="ECO:0000256" key="3">
    <source>
        <dbReference type="ARBA" id="ARBA00023163"/>
    </source>
</evidence>
<organism evidence="5">
    <name type="scientific">Geoglobus ahangari</name>
    <dbReference type="NCBI Taxonomy" id="113653"/>
    <lineage>
        <taxon>Archaea</taxon>
        <taxon>Methanobacteriati</taxon>
        <taxon>Methanobacteriota</taxon>
        <taxon>Archaeoglobi</taxon>
        <taxon>Archaeoglobales</taxon>
        <taxon>Archaeoglobaceae</taxon>
        <taxon>Geoglobus</taxon>
    </lineage>
</organism>
<dbReference type="SUPFAM" id="SSF54909">
    <property type="entry name" value="Dimeric alpha+beta barrel"/>
    <property type="match status" value="1"/>
</dbReference>
<keyword evidence="2" id="KW-0238">DNA-binding</keyword>
<dbReference type="PROSITE" id="PS00519">
    <property type="entry name" value="HTH_ASNC_1"/>
    <property type="match status" value="1"/>
</dbReference>